<organism evidence="2 3">
    <name type="scientific">Diploptera punctata</name>
    <name type="common">Pacific beetle cockroach</name>
    <dbReference type="NCBI Taxonomy" id="6984"/>
    <lineage>
        <taxon>Eukaryota</taxon>
        <taxon>Metazoa</taxon>
        <taxon>Ecdysozoa</taxon>
        <taxon>Arthropoda</taxon>
        <taxon>Hexapoda</taxon>
        <taxon>Insecta</taxon>
        <taxon>Pterygota</taxon>
        <taxon>Neoptera</taxon>
        <taxon>Polyneoptera</taxon>
        <taxon>Dictyoptera</taxon>
        <taxon>Blattodea</taxon>
        <taxon>Blaberoidea</taxon>
        <taxon>Blaberidae</taxon>
        <taxon>Diplopterinae</taxon>
        <taxon>Diploptera</taxon>
    </lineage>
</organism>
<evidence type="ECO:0000256" key="1">
    <source>
        <dbReference type="SAM" id="Phobius"/>
    </source>
</evidence>
<dbReference type="Proteomes" id="UP001233999">
    <property type="component" value="Unassembled WGS sequence"/>
</dbReference>
<proteinExistence type="predicted"/>
<reference evidence="2" key="2">
    <citation type="submission" date="2023-05" db="EMBL/GenBank/DDBJ databases">
        <authorList>
            <person name="Fouks B."/>
        </authorList>
    </citation>
    <scope>NUCLEOTIDE SEQUENCE</scope>
    <source>
        <strain evidence="2">Stay&amp;Tobe</strain>
        <tissue evidence="2">Testes</tissue>
    </source>
</reference>
<keyword evidence="1" id="KW-1133">Transmembrane helix</keyword>
<feature type="transmembrane region" description="Helical" evidence="1">
    <location>
        <begin position="6"/>
        <end position="29"/>
    </location>
</feature>
<gene>
    <name evidence="2" type="ORF">L9F63_011659</name>
</gene>
<evidence type="ECO:0000313" key="2">
    <source>
        <dbReference type="EMBL" id="KAJ9597474.1"/>
    </source>
</evidence>
<evidence type="ECO:0000313" key="3">
    <source>
        <dbReference type="Proteomes" id="UP001233999"/>
    </source>
</evidence>
<protein>
    <submittedName>
        <fullName evidence="2">Uncharacterized protein</fullName>
    </submittedName>
</protein>
<sequence length="159" mass="18601">STKIIIVFFELFGDTMMMFLVRCISFCFGNSSIKMTLNMQQQITITAWTITYANALQPSTVGKWRKRLLEMGRMHLGLALARMPKQRRELWRRSTLAAPTKLHVSFISVNRDVIEEEIRAVLLNMYHNAMNDFPKRCQLCLDVNGEHYQNQKYRINVPV</sequence>
<accession>A0AAD8AE73</accession>
<keyword evidence="1" id="KW-0472">Membrane</keyword>
<keyword evidence="1" id="KW-0812">Transmembrane</keyword>
<name>A0AAD8AE73_DIPPU</name>
<dbReference type="EMBL" id="JASPKZ010001606">
    <property type="protein sequence ID" value="KAJ9597474.1"/>
    <property type="molecule type" value="Genomic_DNA"/>
</dbReference>
<dbReference type="AlphaFoldDB" id="A0AAD8AE73"/>
<reference evidence="2" key="1">
    <citation type="journal article" date="2023" name="IScience">
        <title>Live-bearing cockroach genome reveals convergent evolutionary mechanisms linked to viviparity in insects and beyond.</title>
        <authorList>
            <person name="Fouks B."/>
            <person name="Harrison M.C."/>
            <person name="Mikhailova A.A."/>
            <person name="Marchal E."/>
            <person name="English S."/>
            <person name="Carruthers M."/>
            <person name="Jennings E.C."/>
            <person name="Chiamaka E.L."/>
            <person name="Frigard R.A."/>
            <person name="Pippel M."/>
            <person name="Attardo G.M."/>
            <person name="Benoit J.B."/>
            <person name="Bornberg-Bauer E."/>
            <person name="Tobe S.S."/>
        </authorList>
    </citation>
    <scope>NUCLEOTIDE SEQUENCE</scope>
    <source>
        <strain evidence="2">Stay&amp;Tobe</strain>
    </source>
</reference>
<keyword evidence="3" id="KW-1185">Reference proteome</keyword>
<feature type="non-terminal residue" evidence="2">
    <location>
        <position position="159"/>
    </location>
</feature>
<feature type="non-terminal residue" evidence="2">
    <location>
        <position position="1"/>
    </location>
</feature>
<comment type="caution">
    <text evidence="2">The sequence shown here is derived from an EMBL/GenBank/DDBJ whole genome shotgun (WGS) entry which is preliminary data.</text>
</comment>